<dbReference type="AlphaFoldDB" id="G3GX97"/>
<sequence>MRKQRLGEEVEPLAKKPSRQTCSVQARAPLFMIIDLMFTDFMGTEPKITMSTYVSYSFGIRYEPKNILCSL</sequence>
<dbReference type="InParanoid" id="G3GX97"/>
<accession>G3GX97</accession>
<dbReference type="Proteomes" id="UP000001075">
    <property type="component" value="Unassembled WGS sequence"/>
</dbReference>
<organism evidence="1 2">
    <name type="scientific">Cricetulus griseus</name>
    <name type="common">Chinese hamster</name>
    <name type="synonym">Cricetulus barabensis griseus</name>
    <dbReference type="NCBI Taxonomy" id="10029"/>
    <lineage>
        <taxon>Eukaryota</taxon>
        <taxon>Metazoa</taxon>
        <taxon>Chordata</taxon>
        <taxon>Craniata</taxon>
        <taxon>Vertebrata</taxon>
        <taxon>Euteleostomi</taxon>
        <taxon>Mammalia</taxon>
        <taxon>Eutheria</taxon>
        <taxon>Euarchontoglires</taxon>
        <taxon>Glires</taxon>
        <taxon>Rodentia</taxon>
        <taxon>Myomorpha</taxon>
        <taxon>Muroidea</taxon>
        <taxon>Cricetidae</taxon>
        <taxon>Cricetinae</taxon>
        <taxon>Cricetulus</taxon>
    </lineage>
</organism>
<dbReference type="EMBL" id="JH000058">
    <property type="protein sequence ID" value="EGW06194.1"/>
    <property type="molecule type" value="Genomic_DNA"/>
</dbReference>
<evidence type="ECO:0000313" key="1">
    <source>
        <dbReference type="EMBL" id="EGW06194.1"/>
    </source>
</evidence>
<proteinExistence type="predicted"/>
<name>G3GX97_CRIGR</name>
<evidence type="ECO:0000313" key="2">
    <source>
        <dbReference type="Proteomes" id="UP000001075"/>
    </source>
</evidence>
<protein>
    <submittedName>
        <fullName evidence="1">Uncharacterized protein</fullName>
    </submittedName>
</protein>
<gene>
    <name evidence="1" type="ORF">I79_002332</name>
</gene>
<reference evidence="2" key="1">
    <citation type="journal article" date="2011" name="Nat. Biotechnol.">
        <title>The genomic sequence of the Chinese hamster ovary (CHO)-K1 cell line.</title>
        <authorList>
            <person name="Xu X."/>
            <person name="Nagarajan H."/>
            <person name="Lewis N.E."/>
            <person name="Pan S."/>
            <person name="Cai Z."/>
            <person name="Liu X."/>
            <person name="Chen W."/>
            <person name="Xie M."/>
            <person name="Wang W."/>
            <person name="Hammond S."/>
            <person name="Andersen M.R."/>
            <person name="Neff N."/>
            <person name="Passarelli B."/>
            <person name="Koh W."/>
            <person name="Fan H.C."/>
            <person name="Wang J."/>
            <person name="Gui Y."/>
            <person name="Lee K.H."/>
            <person name="Betenbaugh M.J."/>
            <person name="Quake S.R."/>
            <person name="Famili I."/>
            <person name="Palsson B.O."/>
            <person name="Wang J."/>
        </authorList>
    </citation>
    <scope>NUCLEOTIDE SEQUENCE [LARGE SCALE GENOMIC DNA]</scope>
    <source>
        <strain evidence="2">CHO K1 cell line</strain>
    </source>
</reference>